<name>A0A4R6NX29_NOCIG</name>
<proteinExistence type="predicted"/>
<dbReference type="AlphaFoldDB" id="A0A4R6NX29"/>
<dbReference type="Gene3D" id="3.40.50.1820">
    <property type="entry name" value="alpha/beta hydrolase"/>
    <property type="match status" value="1"/>
</dbReference>
<gene>
    <name evidence="2" type="ORF">DFR75_11718</name>
</gene>
<sequence>MLDVGTNTIHVREDGPAHGTPLLLVHGFDASMHWFDKLTPLLTDRYRVIRVDLVGYGCTGGDRAPDGPAQGSVVAAVLDRLDVTDVTALGHSFGCDVVLSVAEQGPRVSRIVLVGQAPDYSYANFPVGQALLTLPLVGDVMHRLAWPAATEYFGRIAFAPGFVIDAGLDANRMFNDHRAMAAAAAHTVLVERKKRLAHRPLDVQVRDIGLPTLAVHGRSDQMYDCATTLARYAAAGAEVEVIEGAGHSPNVEQPEQLARAIRAFVERNS</sequence>
<dbReference type="InterPro" id="IPR000073">
    <property type="entry name" value="AB_hydrolase_1"/>
</dbReference>
<feature type="domain" description="AB hydrolase-1" evidence="1">
    <location>
        <begin position="22"/>
        <end position="260"/>
    </location>
</feature>
<evidence type="ECO:0000259" key="1">
    <source>
        <dbReference type="Pfam" id="PF12697"/>
    </source>
</evidence>
<dbReference type="PANTHER" id="PTHR43798:SF33">
    <property type="entry name" value="HYDROLASE, PUTATIVE (AFU_ORTHOLOGUE AFUA_2G14860)-RELATED"/>
    <property type="match status" value="1"/>
</dbReference>
<dbReference type="RefSeq" id="WP_067498864.1">
    <property type="nucleotide sequence ID" value="NZ_SNXK01000017.1"/>
</dbReference>
<keyword evidence="3" id="KW-1185">Reference proteome</keyword>
<dbReference type="SUPFAM" id="SSF53474">
    <property type="entry name" value="alpha/beta-Hydrolases"/>
    <property type="match status" value="1"/>
</dbReference>
<dbReference type="PRINTS" id="PR00111">
    <property type="entry name" value="ABHYDROLASE"/>
</dbReference>
<dbReference type="PRINTS" id="PR00412">
    <property type="entry name" value="EPOXHYDRLASE"/>
</dbReference>
<dbReference type="Pfam" id="PF12697">
    <property type="entry name" value="Abhydrolase_6"/>
    <property type="match status" value="1"/>
</dbReference>
<evidence type="ECO:0000313" key="3">
    <source>
        <dbReference type="Proteomes" id="UP000295087"/>
    </source>
</evidence>
<dbReference type="InterPro" id="IPR029058">
    <property type="entry name" value="AB_hydrolase_fold"/>
</dbReference>
<dbReference type="GO" id="GO:0003824">
    <property type="term" value="F:catalytic activity"/>
    <property type="evidence" value="ECO:0007669"/>
    <property type="project" value="InterPro"/>
</dbReference>
<reference evidence="2 3" key="1">
    <citation type="submission" date="2019-03" db="EMBL/GenBank/DDBJ databases">
        <title>Genomic Encyclopedia of Type Strains, Phase IV (KMG-IV): sequencing the most valuable type-strain genomes for metagenomic binning, comparative biology and taxonomic classification.</title>
        <authorList>
            <person name="Goeker M."/>
        </authorList>
    </citation>
    <scope>NUCLEOTIDE SEQUENCE [LARGE SCALE GENOMIC DNA]</scope>
    <source>
        <strain evidence="2 3">DSM 44496</strain>
    </source>
</reference>
<dbReference type="Proteomes" id="UP000295087">
    <property type="component" value="Unassembled WGS sequence"/>
</dbReference>
<dbReference type="PANTHER" id="PTHR43798">
    <property type="entry name" value="MONOACYLGLYCEROL LIPASE"/>
    <property type="match status" value="1"/>
</dbReference>
<dbReference type="EMBL" id="SNXK01000017">
    <property type="protein sequence ID" value="TDP28405.1"/>
    <property type="molecule type" value="Genomic_DNA"/>
</dbReference>
<dbReference type="InterPro" id="IPR000639">
    <property type="entry name" value="Epox_hydrolase-like"/>
</dbReference>
<dbReference type="GO" id="GO:0016020">
    <property type="term" value="C:membrane"/>
    <property type="evidence" value="ECO:0007669"/>
    <property type="project" value="TreeGrafter"/>
</dbReference>
<organism evidence="2 3">
    <name type="scientific">Nocardia ignorata</name>
    <dbReference type="NCBI Taxonomy" id="145285"/>
    <lineage>
        <taxon>Bacteria</taxon>
        <taxon>Bacillati</taxon>
        <taxon>Actinomycetota</taxon>
        <taxon>Actinomycetes</taxon>
        <taxon>Mycobacteriales</taxon>
        <taxon>Nocardiaceae</taxon>
        <taxon>Nocardia</taxon>
    </lineage>
</organism>
<protein>
    <submittedName>
        <fullName evidence="2">Pimeloyl-ACP methyl ester carboxylesterase</fullName>
    </submittedName>
</protein>
<dbReference type="InterPro" id="IPR050266">
    <property type="entry name" value="AB_hydrolase_sf"/>
</dbReference>
<evidence type="ECO:0000313" key="2">
    <source>
        <dbReference type="EMBL" id="TDP28405.1"/>
    </source>
</evidence>
<comment type="caution">
    <text evidence="2">The sequence shown here is derived from an EMBL/GenBank/DDBJ whole genome shotgun (WGS) entry which is preliminary data.</text>
</comment>
<accession>A0A4R6NX29</accession>